<dbReference type="InterPro" id="IPR007197">
    <property type="entry name" value="rSAM"/>
</dbReference>
<dbReference type="SUPFAM" id="SSF102114">
    <property type="entry name" value="Radical SAM enzymes"/>
    <property type="match status" value="1"/>
</dbReference>
<gene>
    <name evidence="8" type="ORF">CBEIBR21_05850</name>
</gene>
<dbReference type="Proteomes" id="UP000190959">
    <property type="component" value="Unassembled WGS sequence"/>
</dbReference>
<reference evidence="8 9" key="1">
    <citation type="submission" date="2017-02" db="EMBL/GenBank/DDBJ databases">
        <title>Genome sequence of Clostridium beijerinckii Br21.</title>
        <authorList>
            <person name="Fonseca B.C."/>
            <person name="Guazzaroni M.E."/>
            <person name="Riano-Pachon D.M."/>
            <person name="Reginatto V."/>
        </authorList>
    </citation>
    <scope>NUCLEOTIDE SEQUENCE [LARGE SCALE GENOMIC DNA]</scope>
    <source>
        <strain evidence="8 9">Br21</strain>
    </source>
</reference>
<protein>
    <submittedName>
        <fullName evidence="8">AmmeMemoRadiSam system radical SAM enzyme</fullName>
    </submittedName>
</protein>
<evidence type="ECO:0000313" key="8">
    <source>
        <dbReference type="EMBL" id="OOP74020.1"/>
    </source>
</evidence>
<keyword evidence="4 6" id="KW-0408">Iron</keyword>
<dbReference type="InterPro" id="IPR016431">
    <property type="entry name" value="Pyrv-formate_lyase-activ_prd"/>
</dbReference>
<dbReference type="CDD" id="cd01335">
    <property type="entry name" value="Radical_SAM"/>
    <property type="match status" value="1"/>
</dbReference>
<dbReference type="PROSITE" id="PS51918">
    <property type="entry name" value="RADICAL_SAM"/>
    <property type="match status" value="1"/>
</dbReference>
<dbReference type="Pfam" id="PF04055">
    <property type="entry name" value="Radical_SAM"/>
    <property type="match status" value="1"/>
</dbReference>
<dbReference type="GO" id="GO:0003824">
    <property type="term" value="F:catalytic activity"/>
    <property type="evidence" value="ECO:0007669"/>
    <property type="project" value="InterPro"/>
</dbReference>
<feature type="binding site" evidence="6">
    <location>
        <position position="82"/>
    </location>
    <ligand>
        <name>[4Fe-4S] cluster</name>
        <dbReference type="ChEBI" id="CHEBI:49883"/>
        <note>4Fe-4S-S-AdoMet</note>
    </ligand>
</feature>
<sequence length="328" mass="37769">MEKKIPFYEEVKDKVRCRICPHNCLIDEEKFGICGVRTLKSKVPITINYGEVTSMGVDPIEKKPLYHFKPSKDILSVGSFGCNMTCSFCQNYEISQGKPQTQYISVEKLMDIIPTIENNIGVAFTYNEPFMWYEYMYDAAKGIKENNTDTSVVVVTNGYINEEPLKKILPYVDAMNIDLKGYTNRYYNNICGAKLEPVLETIKRCSEYCHVEITTLLVSEENDSLEEARQIAEFIASVDKNIPLHLSRYFPRYKMENEATKIEKITEAQNEAKKYLKYVYVGNVQGVDNNTYCDNCNELLIERNGYSTNVFIKDNKCQKCGEEINIIL</sequence>
<evidence type="ECO:0000256" key="5">
    <source>
        <dbReference type="ARBA" id="ARBA00023014"/>
    </source>
</evidence>
<dbReference type="Gene3D" id="3.20.20.70">
    <property type="entry name" value="Aldolase class I"/>
    <property type="match status" value="1"/>
</dbReference>
<dbReference type="GO" id="GO:0046872">
    <property type="term" value="F:metal ion binding"/>
    <property type="evidence" value="ECO:0007669"/>
    <property type="project" value="UniProtKB-KW"/>
</dbReference>
<accession>A0A1S9N9E5</accession>
<evidence type="ECO:0000256" key="1">
    <source>
        <dbReference type="ARBA" id="ARBA00022485"/>
    </source>
</evidence>
<evidence type="ECO:0000256" key="4">
    <source>
        <dbReference type="ARBA" id="ARBA00023004"/>
    </source>
</evidence>
<dbReference type="GO" id="GO:0051539">
    <property type="term" value="F:4 iron, 4 sulfur cluster binding"/>
    <property type="evidence" value="ECO:0007669"/>
    <property type="project" value="UniProtKB-KW"/>
</dbReference>
<keyword evidence="3 6" id="KW-0479">Metal-binding</keyword>
<keyword evidence="5 6" id="KW-0411">Iron-sulfur</keyword>
<evidence type="ECO:0000256" key="3">
    <source>
        <dbReference type="ARBA" id="ARBA00022723"/>
    </source>
</evidence>
<dbReference type="PIRSF" id="PIRSF004869">
    <property type="entry name" value="PflX_prd"/>
    <property type="match status" value="1"/>
</dbReference>
<dbReference type="InterPro" id="IPR034457">
    <property type="entry name" value="Organic_radical-activating"/>
</dbReference>
<dbReference type="SFLD" id="SFLDG01101">
    <property type="entry name" value="Uncharacterised_Radical_SAM_Su"/>
    <property type="match status" value="1"/>
</dbReference>
<keyword evidence="1" id="KW-0004">4Fe-4S</keyword>
<feature type="binding site" evidence="6">
    <location>
        <position position="86"/>
    </location>
    <ligand>
        <name>[4Fe-4S] cluster</name>
        <dbReference type="ChEBI" id="CHEBI:49883"/>
        <note>4Fe-4S-S-AdoMet</note>
    </ligand>
</feature>
<organism evidence="8 9">
    <name type="scientific">Clostridium beijerinckii</name>
    <name type="common">Clostridium MP</name>
    <dbReference type="NCBI Taxonomy" id="1520"/>
    <lineage>
        <taxon>Bacteria</taxon>
        <taxon>Bacillati</taxon>
        <taxon>Bacillota</taxon>
        <taxon>Clostridia</taxon>
        <taxon>Eubacteriales</taxon>
        <taxon>Clostridiaceae</taxon>
        <taxon>Clostridium</taxon>
    </lineage>
</organism>
<dbReference type="RefSeq" id="WP_078114894.1">
    <property type="nucleotide sequence ID" value="NZ_MWMH01000002.1"/>
</dbReference>
<name>A0A1S9N9E5_CLOBE</name>
<dbReference type="InterPro" id="IPR013785">
    <property type="entry name" value="Aldolase_TIM"/>
</dbReference>
<dbReference type="NCBIfam" id="TIGR04337">
    <property type="entry name" value="AmmeMemoSam_rS"/>
    <property type="match status" value="1"/>
</dbReference>
<keyword evidence="2 6" id="KW-0949">S-adenosyl-L-methionine</keyword>
<evidence type="ECO:0000256" key="2">
    <source>
        <dbReference type="ARBA" id="ARBA00022691"/>
    </source>
</evidence>
<evidence type="ECO:0000259" key="7">
    <source>
        <dbReference type="PROSITE" id="PS51918"/>
    </source>
</evidence>
<dbReference type="InterPro" id="IPR027596">
    <property type="entry name" value="AmmeMemoSam_rS"/>
</dbReference>
<dbReference type="EMBL" id="MWMH01000002">
    <property type="protein sequence ID" value="OOP74020.1"/>
    <property type="molecule type" value="Genomic_DNA"/>
</dbReference>
<dbReference type="AlphaFoldDB" id="A0A1S9N9E5"/>
<proteinExistence type="predicted"/>
<dbReference type="PANTHER" id="PTHR30352:SF5">
    <property type="entry name" value="PYRUVATE FORMATE-LYASE 1-ACTIVATING ENZYME"/>
    <property type="match status" value="1"/>
</dbReference>
<dbReference type="InterPro" id="IPR058240">
    <property type="entry name" value="rSAM_sf"/>
</dbReference>
<evidence type="ECO:0000256" key="6">
    <source>
        <dbReference type="PIRSR" id="PIRSR004869-50"/>
    </source>
</evidence>
<evidence type="ECO:0000313" key="9">
    <source>
        <dbReference type="Proteomes" id="UP000190959"/>
    </source>
</evidence>
<dbReference type="PANTHER" id="PTHR30352">
    <property type="entry name" value="PYRUVATE FORMATE-LYASE-ACTIVATING ENZYME"/>
    <property type="match status" value="1"/>
</dbReference>
<dbReference type="SFLD" id="SFLDS00029">
    <property type="entry name" value="Radical_SAM"/>
    <property type="match status" value="1"/>
</dbReference>
<feature type="binding site" evidence="6">
    <location>
        <position position="89"/>
    </location>
    <ligand>
        <name>[4Fe-4S] cluster</name>
        <dbReference type="ChEBI" id="CHEBI:49883"/>
        <note>4Fe-4S-S-AdoMet</note>
    </ligand>
</feature>
<feature type="domain" description="Radical SAM core" evidence="7">
    <location>
        <begin position="67"/>
        <end position="288"/>
    </location>
</feature>
<comment type="caution">
    <text evidence="8">The sequence shown here is derived from an EMBL/GenBank/DDBJ whole genome shotgun (WGS) entry which is preliminary data.</text>
</comment>
<comment type="cofactor">
    <cofactor evidence="6">
        <name>[4Fe-4S] cluster</name>
        <dbReference type="ChEBI" id="CHEBI:49883"/>
    </cofactor>
    <text evidence="6">Binds 1 [4Fe-4S] cluster. The cluster is coordinated with 3 cysteines and an exchangeable S-adenosyl-L-methionine.</text>
</comment>